<dbReference type="InterPro" id="IPR003448">
    <property type="entry name" value="Mopterin_biosynth_MoaE"/>
</dbReference>
<evidence type="ECO:0000256" key="3">
    <source>
        <dbReference type="ARBA" id="ARBA00011950"/>
    </source>
</evidence>
<evidence type="ECO:0000256" key="5">
    <source>
        <dbReference type="ARBA" id="ARBA00023150"/>
    </source>
</evidence>
<proteinExistence type="inferred from homology"/>
<evidence type="ECO:0000256" key="8">
    <source>
        <dbReference type="ARBA" id="ARBA00030407"/>
    </source>
</evidence>
<dbReference type="EC" id="2.8.1.12" evidence="3"/>
<dbReference type="UniPathway" id="UPA00344"/>
<gene>
    <name evidence="12" type="ORF">BECKFW1821C_GA0114237_109414</name>
</gene>
<dbReference type="EMBL" id="CAADFE010000094">
    <property type="protein sequence ID" value="VFJ75979.1"/>
    <property type="molecule type" value="Genomic_DNA"/>
</dbReference>
<dbReference type="Gene3D" id="3.90.1170.40">
    <property type="entry name" value="Molybdopterin biosynthesis MoaE subunit"/>
    <property type="match status" value="1"/>
</dbReference>
<evidence type="ECO:0000256" key="9">
    <source>
        <dbReference type="ARBA" id="ARBA00030781"/>
    </source>
</evidence>
<evidence type="ECO:0000256" key="10">
    <source>
        <dbReference type="ARBA" id="ARBA00032474"/>
    </source>
</evidence>
<keyword evidence="5" id="KW-0501">Molybdenum cofactor biosynthesis</keyword>
<accession>A0A450U0V4</accession>
<protein>
    <recommendedName>
        <fullName evidence="4">Molybdopterin synthase catalytic subunit</fullName>
        <ecNumber evidence="3">2.8.1.12</ecNumber>
    </recommendedName>
    <alternativeName>
        <fullName evidence="9">MPT synthase subunit 2</fullName>
    </alternativeName>
    <alternativeName>
        <fullName evidence="7">Molybdenum cofactor biosynthesis protein E</fullName>
    </alternativeName>
    <alternativeName>
        <fullName evidence="8">Molybdopterin-converting factor large subunit</fullName>
    </alternativeName>
    <alternativeName>
        <fullName evidence="10">Molybdopterin-converting factor subunit 2</fullName>
    </alternativeName>
</protein>
<dbReference type="Pfam" id="PF02391">
    <property type="entry name" value="MoaE"/>
    <property type="match status" value="1"/>
</dbReference>
<evidence type="ECO:0000313" key="12">
    <source>
        <dbReference type="EMBL" id="VFJ75979.1"/>
    </source>
</evidence>
<dbReference type="AlphaFoldDB" id="A0A450U0V4"/>
<reference evidence="12" key="1">
    <citation type="submission" date="2019-02" db="EMBL/GenBank/DDBJ databases">
        <authorList>
            <person name="Gruber-Vodicka R. H."/>
            <person name="Seah K. B. B."/>
        </authorList>
    </citation>
    <scope>NUCLEOTIDE SEQUENCE</scope>
    <source>
        <strain evidence="12">BECK_BZ131</strain>
    </source>
</reference>
<dbReference type="CDD" id="cd00756">
    <property type="entry name" value="MoaE"/>
    <property type="match status" value="1"/>
</dbReference>
<evidence type="ECO:0000256" key="1">
    <source>
        <dbReference type="ARBA" id="ARBA00005046"/>
    </source>
</evidence>
<evidence type="ECO:0000256" key="11">
    <source>
        <dbReference type="ARBA" id="ARBA00049878"/>
    </source>
</evidence>
<organism evidence="12">
    <name type="scientific">Candidatus Kentrum sp. FW</name>
    <dbReference type="NCBI Taxonomy" id="2126338"/>
    <lineage>
        <taxon>Bacteria</taxon>
        <taxon>Pseudomonadati</taxon>
        <taxon>Pseudomonadota</taxon>
        <taxon>Gammaproteobacteria</taxon>
        <taxon>Candidatus Kentrum</taxon>
    </lineage>
</organism>
<evidence type="ECO:0000256" key="6">
    <source>
        <dbReference type="ARBA" id="ARBA00026066"/>
    </source>
</evidence>
<evidence type="ECO:0000256" key="4">
    <source>
        <dbReference type="ARBA" id="ARBA00013858"/>
    </source>
</evidence>
<comment type="pathway">
    <text evidence="1">Cofactor biosynthesis; molybdopterin biosynthesis.</text>
</comment>
<dbReference type="GO" id="GO:0030366">
    <property type="term" value="F:molybdopterin synthase activity"/>
    <property type="evidence" value="ECO:0007669"/>
    <property type="project" value="UniProtKB-EC"/>
</dbReference>
<dbReference type="InterPro" id="IPR036563">
    <property type="entry name" value="MoaE_sf"/>
</dbReference>
<dbReference type="PANTHER" id="PTHR23404">
    <property type="entry name" value="MOLYBDOPTERIN SYNTHASE RELATED"/>
    <property type="match status" value="1"/>
</dbReference>
<comment type="subunit">
    <text evidence="6">Heterotetramer of 2 MoaD subunits and 2 MoaE subunits. Also stable as homodimer. The enzyme changes between these two forms during catalysis.</text>
</comment>
<comment type="similarity">
    <text evidence="2">Belongs to the MoaE family.</text>
</comment>
<dbReference type="SUPFAM" id="SSF54690">
    <property type="entry name" value="Molybdopterin synthase subunit MoaE"/>
    <property type="match status" value="1"/>
</dbReference>
<evidence type="ECO:0000256" key="7">
    <source>
        <dbReference type="ARBA" id="ARBA00029745"/>
    </source>
</evidence>
<sequence>MITVTRDPIDTATLDQNAIDPACGAVLTFSGTVRNSHRDRPVTMLSYEAYEPMAQRELERLVAECKSRWPDIRKIQVVHRFGKMEVTESSVYITVSSPHRDSGFSALRFMIDRIKKDVPLWKKEFYEDGESEWLHPEDGCSPGHLTLDENR</sequence>
<evidence type="ECO:0000256" key="2">
    <source>
        <dbReference type="ARBA" id="ARBA00005426"/>
    </source>
</evidence>
<name>A0A450U0V4_9GAMM</name>
<comment type="catalytic activity">
    <reaction evidence="11">
        <text>2 [molybdopterin-synthase sulfur-carrier protein]-C-terminal-Gly-aminoethanethioate + cyclic pyranopterin phosphate + H2O = molybdopterin + 2 [molybdopterin-synthase sulfur-carrier protein]-C-terminal Gly-Gly + 2 H(+)</text>
        <dbReference type="Rhea" id="RHEA:26333"/>
        <dbReference type="Rhea" id="RHEA-COMP:12202"/>
        <dbReference type="Rhea" id="RHEA-COMP:19907"/>
        <dbReference type="ChEBI" id="CHEBI:15377"/>
        <dbReference type="ChEBI" id="CHEBI:15378"/>
        <dbReference type="ChEBI" id="CHEBI:58698"/>
        <dbReference type="ChEBI" id="CHEBI:59648"/>
        <dbReference type="ChEBI" id="CHEBI:90778"/>
        <dbReference type="ChEBI" id="CHEBI:232372"/>
        <dbReference type="EC" id="2.8.1.12"/>
    </reaction>
</comment>
<dbReference type="GO" id="GO:0006777">
    <property type="term" value="P:Mo-molybdopterin cofactor biosynthetic process"/>
    <property type="evidence" value="ECO:0007669"/>
    <property type="project" value="UniProtKB-KW"/>
</dbReference>